<evidence type="ECO:0000256" key="3">
    <source>
        <dbReference type="SAM" id="SignalP"/>
    </source>
</evidence>
<evidence type="ECO:0000256" key="1">
    <source>
        <dbReference type="SAM" id="MobiDB-lite"/>
    </source>
</evidence>
<organism evidence="4">
    <name type="scientific">Amphimedon queenslandica</name>
    <name type="common">Sponge</name>
    <dbReference type="NCBI Taxonomy" id="400682"/>
    <lineage>
        <taxon>Eukaryota</taxon>
        <taxon>Metazoa</taxon>
        <taxon>Porifera</taxon>
        <taxon>Demospongiae</taxon>
        <taxon>Heteroscleromorpha</taxon>
        <taxon>Haplosclerida</taxon>
        <taxon>Niphatidae</taxon>
        <taxon>Amphimedon</taxon>
    </lineage>
</organism>
<accession>A0A1X7VF24</accession>
<feature type="region of interest" description="Disordered" evidence="1">
    <location>
        <begin position="84"/>
        <end position="161"/>
    </location>
</feature>
<reference evidence="5" key="1">
    <citation type="journal article" date="2010" name="Nature">
        <title>The Amphimedon queenslandica genome and the evolution of animal complexity.</title>
        <authorList>
            <person name="Srivastava M."/>
            <person name="Simakov O."/>
            <person name="Chapman J."/>
            <person name="Fahey B."/>
            <person name="Gauthier M.E."/>
            <person name="Mitros T."/>
            <person name="Richards G.S."/>
            <person name="Conaco C."/>
            <person name="Dacre M."/>
            <person name="Hellsten U."/>
            <person name="Larroux C."/>
            <person name="Putnam N.H."/>
            <person name="Stanke M."/>
            <person name="Adamska M."/>
            <person name="Darling A."/>
            <person name="Degnan S.M."/>
            <person name="Oakley T.H."/>
            <person name="Plachetzki D.C."/>
            <person name="Zhai Y."/>
            <person name="Adamski M."/>
            <person name="Calcino A."/>
            <person name="Cummins S.F."/>
            <person name="Goodstein D.M."/>
            <person name="Harris C."/>
            <person name="Jackson D.J."/>
            <person name="Leys S.P."/>
            <person name="Shu S."/>
            <person name="Woodcroft B.J."/>
            <person name="Vervoort M."/>
            <person name="Kosik K.S."/>
            <person name="Manning G."/>
            <person name="Degnan B.M."/>
            <person name="Rokhsar D.S."/>
        </authorList>
    </citation>
    <scope>NUCLEOTIDE SEQUENCE [LARGE SCALE GENOMIC DNA]</scope>
</reference>
<feature type="transmembrane region" description="Helical" evidence="2">
    <location>
        <begin position="38"/>
        <end position="66"/>
    </location>
</feature>
<dbReference type="EnsemblMetazoa" id="Aqu2.1.38603_001">
    <property type="protein sequence ID" value="Aqu2.1.38603_001"/>
    <property type="gene ID" value="Aqu2.1.38603"/>
</dbReference>
<keyword evidence="2" id="KW-1133">Transmembrane helix</keyword>
<protein>
    <submittedName>
        <fullName evidence="4">Uncharacterized protein</fullName>
    </submittedName>
</protein>
<evidence type="ECO:0000256" key="2">
    <source>
        <dbReference type="SAM" id="Phobius"/>
    </source>
</evidence>
<feature type="compositionally biased region" description="Low complexity" evidence="1">
    <location>
        <begin position="151"/>
        <end position="161"/>
    </location>
</feature>
<keyword evidence="5" id="KW-1185">Reference proteome</keyword>
<feature type="signal peptide" evidence="3">
    <location>
        <begin position="1"/>
        <end position="19"/>
    </location>
</feature>
<feature type="chain" id="PRO_5010853264" evidence="3">
    <location>
        <begin position="20"/>
        <end position="161"/>
    </location>
</feature>
<dbReference type="Proteomes" id="UP000007879">
    <property type="component" value="Unassembled WGS sequence"/>
</dbReference>
<keyword evidence="2" id="KW-0812">Transmembrane</keyword>
<dbReference type="EnsemblMetazoa" id="XM_003384402.3">
    <property type="protein sequence ID" value="XP_003384450.1"/>
    <property type="gene ID" value="LOC100637576"/>
</dbReference>
<evidence type="ECO:0000313" key="5">
    <source>
        <dbReference type="Proteomes" id="UP000007879"/>
    </source>
</evidence>
<name>A0A1X7VF24_AMPQE</name>
<feature type="compositionally biased region" description="Basic and acidic residues" evidence="1">
    <location>
        <begin position="84"/>
        <end position="93"/>
    </location>
</feature>
<dbReference type="KEGG" id="aqu:100637576"/>
<proteinExistence type="predicted"/>
<dbReference type="AlphaFoldDB" id="A0A1X7VF24"/>
<evidence type="ECO:0000313" key="4">
    <source>
        <dbReference type="EnsemblMetazoa" id="Aqu2.1.38603_001"/>
    </source>
</evidence>
<feature type="compositionally biased region" description="Polar residues" evidence="1">
    <location>
        <begin position="127"/>
        <end position="136"/>
    </location>
</feature>
<keyword evidence="2" id="KW-0472">Membrane</keyword>
<dbReference type="InParanoid" id="A0A1X7VF24"/>
<sequence length="161" mass="16921">MVAAMLLFSFLIEVAVVAAASPSPSPIDDEEGLNTLELVGIIVGSIVGLLLIIVLVALLILILCCLCRKMKRHSRQTLNDDEADRLPLKENEHTMTVVMNPHSMSRGGGTGGSTGGDDDKDDDDNKSQSSEGSVQSVKLKFTVQEGAEGASSSSSSDSDSD</sequence>
<feature type="compositionally biased region" description="Gly residues" evidence="1">
    <location>
        <begin position="106"/>
        <end position="115"/>
    </location>
</feature>
<gene>
    <name evidence="4" type="primary">100637576</name>
</gene>
<keyword evidence="3" id="KW-0732">Signal</keyword>
<reference evidence="4" key="2">
    <citation type="submission" date="2017-05" db="UniProtKB">
        <authorList>
            <consortium name="EnsemblMetazoa"/>
        </authorList>
    </citation>
    <scope>IDENTIFICATION</scope>
</reference>